<evidence type="ECO:0000256" key="1">
    <source>
        <dbReference type="SAM" id="Phobius"/>
    </source>
</evidence>
<dbReference type="Pfam" id="PF06182">
    <property type="entry name" value="ABC2_membrane_6"/>
    <property type="match status" value="1"/>
</dbReference>
<feature type="transmembrane region" description="Helical" evidence="1">
    <location>
        <begin position="62"/>
        <end position="80"/>
    </location>
</feature>
<reference evidence="2 3" key="1">
    <citation type="submission" date="2019-07" db="EMBL/GenBank/DDBJ databases">
        <authorList>
            <person name="Kim J."/>
        </authorList>
    </citation>
    <scope>NUCLEOTIDE SEQUENCE [LARGE SCALE GENOMIC DNA]</scope>
    <source>
        <strain evidence="2 3">G13</strain>
    </source>
</reference>
<comment type="caution">
    <text evidence="2">The sequence shown here is derived from an EMBL/GenBank/DDBJ whole genome shotgun (WGS) entry which is preliminary data.</text>
</comment>
<keyword evidence="1" id="KW-0812">Transmembrane</keyword>
<name>A0A559J4I1_9BACL</name>
<keyword evidence="3" id="KW-1185">Reference proteome</keyword>
<evidence type="ECO:0008006" key="4">
    <source>
        <dbReference type="Google" id="ProtNLM"/>
    </source>
</evidence>
<feature type="transmembrane region" description="Helical" evidence="1">
    <location>
        <begin position="101"/>
        <end position="124"/>
    </location>
</feature>
<evidence type="ECO:0000313" key="2">
    <source>
        <dbReference type="EMBL" id="TVX94794.1"/>
    </source>
</evidence>
<sequence>MRVMFFLKAVQTNIKQFMQYRNSFLISIAIHPFILLVNIFLYRSIFAHNGTEEIKGYTLSEMIWYTAGITFVWIFIWNFAERRISDYIVTGDLSIHLLKPINIFWFELYSAVALRITGILLEFVPDLIIYSLIYPPDFLTALSLLKFVVVCIMSFCLFFLINYLIGMTAFALKSNSGLNEFVYISMNLLGGGLIPLDFYPAWLQRVCDFLPFKYIFYYPIQVFLNKDSVSSWGSWGEIVLAQLAWIIGGFVLCHLLWKVAIRKFCAVGG</sequence>
<protein>
    <recommendedName>
        <fullName evidence="4">ABC transporter permease</fullName>
    </recommendedName>
</protein>
<dbReference type="OrthoDB" id="8582979at2"/>
<feature type="transmembrane region" description="Helical" evidence="1">
    <location>
        <begin position="144"/>
        <end position="165"/>
    </location>
</feature>
<evidence type="ECO:0000313" key="3">
    <source>
        <dbReference type="Proteomes" id="UP000316330"/>
    </source>
</evidence>
<gene>
    <name evidence="2" type="ORF">FPZ45_24695</name>
</gene>
<accession>A0A559J4I1</accession>
<dbReference type="AlphaFoldDB" id="A0A559J4I1"/>
<keyword evidence="1" id="KW-0472">Membrane</keyword>
<dbReference type="InterPro" id="IPR010390">
    <property type="entry name" value="ABC-2_transporter-like"/>
</dbReference>
<dbReference type="EMBL" id="VNJJ01000029">
    <property type="protein sequence ID" value="TVX94794.1"/>
    <property type="molecule type" value="Genomic_DNA"/>
</dbReference>
<dbReference type="Proteomes" id="UP000316330">
    <property type="component" value="Unassembled WGS sequence"/>
</dbReference>
<feature type="transmembrane region" description="Helical" evidence="1">
    <location>
        <begin position="20"/>
        <end position="42"/>
    </location>
</feature>
<feature type="transmembrane region" description="Helical" evidence="1">
    <location>
        <begin position="177"/>
        <end position="196"/>
    </location>
</feature>
<dbReference type="PANTHER" id="PTHR36832">
    <property type="entry name" value="SLR1174 PROTEIN-RELATED"/>
    <property type="match status" value="1"/>
</dbReference>
<feature type="transmembrane region" description="Helical" evidence="1">
    <location>
        <begin position="238"/>
        <end position="257"/>
    </location>
</feature>
<dbReference type="PANTHER" id="PTHR36832:SF1">
    <property type="entry name" value="SLR1174 PROTEIN"/>
    <property type="match status" value="1"/>
</dbReference>
<keyword evidence="1" id="KW-1133">Transmembrane helix</keyword>
<proteinExistence type="predicted"/>
<organism evidence="2 3">
    <name type="scientific">Cohnella terricola</name>
    <dbReference type="NCBI Taxonomy" id="1289167"/>
    <lineage>
        <taxon>Bacteria</taxon>
        <taxon>Bacillati</taxon>
        <taxon>Bacillota</taxon>
        <taxon>Bacilli</taxon>
        <taxon>Bacillales</taxon>
        <taxon>Paenibacillaceae</taxon>
        <taxon>Cohnella</taxon>
    </lineage>
</organism>